<comment type="caution">
    <text evidence="1">The sequence shown here is derived from an EMBL/GenBank/DDBJ whole genome shotgun (WGS) entry which is preliminary data.</text>
</comment>
<accession>A0A225W226</accession>
<keyword evidence="2" id="KW-1185">Reference proteome</keyword>
<reference evidence="2" key="1">
    <citation type="submission" date="2017-03" db="EMBL/GenBank/DDBJ databases">
        <title>Phytopthora megakarya and P. palmivora, two closely related causual agents of cacao black pod achieved similar genome size and gene model numbers by different mechanisms.</title>
        <authorList>
            <person name="Ali S."/>
            <person name="Shao J."/>
            <person name="Larry D.J."/>
            <person name="Kronmiller B."/>
            <person name="Shen D."/>
            <person name="Strem M.D."/>
            <person name="Melnick R.L."/>
            <person name="Guiltinan M.J."/>
            <person name="Tyler B.M."/>
            <person name="Meinhardt L.W."/>
            <person name="Bailey B.A."/>
        </authorList>
    </citation>
    <scope>NUCLEOTIDE SEQUENCE [LARGE SCALE GENOMIC DNA]</scope>
    <source>
        <strain evidence="2">zdho120</strain>
    </source>
</reference>
<sequence length="58" mass="6301">MYCLVWLLRFLGGKMPSSNEITGGVLYPAGNVCCSVSTTERIFQARSVAARTSALFVK</sequence>
<gene>
    <name evidence="1" type="ORF">PHMEG_00015309</name>
</gene>
<dbReference type="EMBL" id="NBNE01002071">
    <property type="protein sequence ID" value="OWZ11635.1"/>
    <property type="molecule type" value="Genomic_DNA"/>
</dbReference>
<proteinExistence type="predicted"/>
<protein>
    <submittedName>
        <fullName evidence="1">Uncharacterized protein</fullName>
    </submittedName>
</protein>
<dbReference type="OrthoDB" id="142460at2759"/>
<name>A0A225W226_9STRA</name>
<evidence type="ECO:0000313" key="1">
    <source>
        <dbReference type="EMBL" id="OWZ11635.1"/>
    </source>
</evidence>
<organism evidence="1 2">
    <name type="scientific">Phytophthora megakarya</name>
    <dbReference type="NCBI Taxonomy" id="4795"/>
    <lineage>
        <taxon>Eukaryota</taxon>
        <taxon>Sar</taxon>
        <taxon>Stramenopiles</taxon>
        <taxon>Oomycota</taxon>
        <taxon>Peronosporomycetes</taxon>
        <taxon>Peronosporales</taxon>
        <taxon>Peronosporaceae</taxon>
        <taxon>Phytophthora</taxon>
    </lineage>
</organism>
<dbReference type="Proteomes" id="UP000198211">
    <property type="component" value="Unassembled WGS sequence"/>
</dbReference>
<evidence type="ECO:0000313" key="2">
    <source>
        <dbReference type="Proteomes" id="UP000198211"/>
    </source>
</evidence>
<dbReference type="AlphaFoldDB" id="A0A225W226"/>